<feature type="region of interest" description="Disordered" evidence="1">
    <location>
        <begin position="117"/>
        <end position="197"/>
    </location>
</feature>
<dbReference type="Gene3D" id="3.10.310.50">
    <property type="match status" value="1"/>
</dbReference>
<evidence type="ECO:0000256" key="2">
    <source>
        <dbReference type="SAM" id="SignalP"/>
    </source>
</evidence>
<name>A0ABZ1B3J7_9ACTN</name>
<organism evidence="4 5">
    <name type="scientific">Blastococcus brunescens</name>
    <dbReference type="NCBI Taxonomy" id="1564165"/>
    <lineage>
        <taxon>Bacteria</taxon>
        <taxon>Bacillati</taxon>
        <taxon>Actinomycetota</taxon>
        <taxon>Actinomycetes</taxon>
        <taxon>Geodermatophilales</taxon>
        <taxon>Geodermatophilaceae</taxon>
        <taxon>Blastococcus</taxon>
    </lineage>
</organism>
<keyword evidence="5" id="KW-1185">Reference proteome</keyword>
<accession>A0ABZ1B3J7</accession>
<feature type="signal peptide" evidence="2">
    <location>
        <begin position="1"/>
        <end position="23"/>
    </location>
</feature>
<gene>
    <name evidence="4" type="ORF">U6N30_00805</name>
</gene>
<feature type="compositionally biased region" description="Low complexity" evidence="1">
    <location>
        <begin position="161"/>
        <end position="180"/>
    </location>
</feature>
<feature type="domain" description="TPM" evidence="3">
    <location>
        <begin position="33"/>
        <end position="132"/>
    </location>
</feature>
<protein>
    <submittedName>
        <fullName evidence="4">TPM domain-containing protein</fullName>
    </submittedName>
</protein>
<proteinExistence type="predicted"/>
<keyword evidence="2" id="KW-0732">Signal</keyword>
<dbReference type="Proteomes" id="UP001324287">
    <property type="component" value="Chromosome"/>
</dbReference>
<evidence type="ECO:0000313" key="5">
    <source>
        <dbReference type="Proteomes" id="UP001324287"/>
    </source>
</evidence>
<dbReference type="RefSeq" id="WP_324275755.1">
    <property type="nucleotide sequence ID" value="NZ_CP141261.1"/>
</dbReference>
<sequence length="197" mass="20311">MRRLLVVLGVAALLLLSGGTALAVPPLRLDEQVVDQVGALSGGEAQVEEALEELRAEDGTQLFVVFVNSFDGAQGSEWAQSTAELSQLGGSDALIAVAVVDGAYGFYRPQNSELSRSEIESQAAQDVEPAFGEVTSPAGWPPSPTSCAPGARPAVRRRRAGPAAAAPSSSWAASPSSGRRLPGEPLAPPRTGGQPLR</sequence>
<evidence type="ECO:0000256" key="1">
    <source>
        <dbReference type="SAM" id="MobiDB-lite"/>
    </source>
</evidence>
<evidence type="ECO:0000313" key="4">
    <source>
        <dbReference type="EMBL" id="WRL64428.1"/>
    </source>
</evidence>
<dbReference type="InterPro" id="IPR007621">
    <property type="entry name" value="TPM_dom"/>
</dbReference>
<feature type="chain" id="PRO_5045348611" evidence="2">
    <location>
        <begin position="24"/>
        <end position="197"/>
    </location>
</feature>
<dbReference type="EMBL" id="CP141261">
    <property type="protein sequence ID" value="WRL64428.1"/>
    <property type="molecule type" value="Genomic_DNA"/>
</dbReference>
<evidence type="ECO:0000259" key="3">
    <source>
        <dbReference type="Pfam" id="PF04536"/>
    </source>
</evidence>
<dbReference type="Pfam" id="PF04536">
    <property type="entry name" value="TPM_phosphatase"/>
    <property type="match status" value="1"/>
</dbReference>
<reference evidence="4 5" key="1">
    <citation type="submission" date="2023-12" db="EMBL/GenBank/DDBJ databases">
        <title>Blastococcus brunescens sp. nov., an actonobacterium isolated from sandstone collected in sahara desert.</title>
        <authorList>
            <person name="Gtari M."/>
            <person name="Ghodhbane F."/>
        </authorList>
    </citation>
    <scope>NUCLEOTIDE SEQUENCE [LARGE SCALE GENOMIC DNA]</scope>
    <source>
        <strain evidence="4 5">BMG 8361</strain>
    </source>
</reference>